<gene>
    <name evidence="12" type="ORF">HMPREF9021_00051</name>
</gene>
<evidence type="ECO:0000256" key="5">
    <source>
        <dbReference type="ARBA" id="ARBA00022764"/>
    </source>
</evidence>
<evidence type="ECO:0000256" key="9">
    <source>
        <dbReference type="SAM" id="MobiDB-lite"/>
    </source>
</evidence>
<feature type="disulfide bond" description="Redox-active" evidence="8">
    <location>
        <begin position="52"/>
        <end position="55"/>
    </location>
</feature>
<evidence type="ECO:0000256" key="7">
    <source>
        <dbReference type="ARBA" id="ARBA00023284"/>
    </source>
</evidence>
<dbReference type="STRING" id="641147.HMPREF9021_00051"/>
<feature type="signal peptide" evidence="10">
    <location>
        <begin position="1"/>
        <end position="20"/>
    </location>
</feature>
<dbReference type="AlphaFoldDB" id="V9H9D5"/>
<evidence type="ECO:0000313" key="12">
    <source>
        <dbReference type="EMBL" id="EFG31656.1"/>
    </source>
</evidence>
<dbReference type="PANTHER" id="PTHR35891">
    <property type="entry name" value="THIOL:DISULFIDE INTERCHANGE PROTEIN DSBA"/>
    <property type="match status" value="1"/>
</dbReference>
<organism evidence="12 13">
    <name type="scientific">Simonsiella muelleri ATCC 29453</name>
    <dbReference type="NCBI Taxonomy" id="641147"/>
    <lineage>
        <taxon>Bacteria</taxon>
        <taxon>Pseudomonadati</taxon>
        <taxon>Pseudomonadota</taxon>
        <taxon>Betaproteobacteria</taxon>
        <taxon>Neisseriales</taxon>
        <taxon>Neisseriaceae</taxon>
        <taxon>Simonsiella</taxon>
    </lineage>
</organism>
<reference evidence="12 13" key="2">
    <citation type="submission" date="2011-10" db="EMBL/GenBank/DDBJ databases">
        <title>The Genome Sequence of Simonsiella muelleri ATCC 29453.</title>
        <authorList>
            <consortium name="The Broad Institute Genome Sequencing Platform"/>
            <consortium name="The Broad Institute Genome Sequencing Center for Infectious Disease"/>
            <person name="Earl A."/>
            <person name="Ward D."/>
            <person name="Feldgarden M."/>
            <person name="Gevers D."/>
            <person name="Izard J."/>
            <person name="Baranova O.V."/>
            <person name="Blanton J.M."/>
            <person name="Tanner A.C."/>
            <person name="Dewhirst F."/>
            <person name="Young S.K."/>
            <person name="Zeng Q."/>
            <person name="Gargeya S."/>
            <person name="Fitzgerald M."/>
            <person name="Haas B."/>
            <person name="Abouelleil A."/>
            <person name="Alvarado L."/>
            <person name="Arachchi H.M."/>
            <person name="Berlin A."/>
            <person name="Brown A."/>
            <person name="Chapman S.B."/>
            <person name="Chen Z."/>
            <person name="Dunbar C."/>
            <person name="Freedman E."/>
            <person name="Gearin G."/>
            <person name="Goldberg J."/>
            <person name="Griggs A."/>
            <person name="Gujja S."/>
            <person name="Heiman D."/>
            <person name="Howarth C."/>
            <person name="Larson L."/>
            <person name="Lui A."/>
            <person name="MacDonald P.J.P."/>
            <person name="Montmayeur A."/>
            <person name="Murphy C."/>
            <person name="Neiman D."/>
            <person name="Pearson M."/>
            <person name="Priest M."/>
            <person name="Roberts A."/>
            <person name="Saif S."/>
            <person name="Shea T."/>
            <person name="Shenoy N."/>
            <person name="Sisk P."/>
            <person name="Stolte C."/>
            <person name="Sykes S."/>
            <person name="Wortman J."/>
            <person name="Nusbaum C."/>
            <person name="Birren B."/>
        </authorList>
    </citation>
    <scope>NUCLEOTIDE SEQUENCE [LARGE SCALE GENOMIC DNA]</scope>
    <source>
        <strain evidence="12 13">ATCC 29453</strain>
    </source>
</reference>
<dbReference type="HOGENOM" id="CLU_088255_0_0_4"/>
<evidence type="ECO:0000256" key="10">
    <source>
        <dbReference type="SAM" id="SignalP"/>
    </source>
</evidence>
<feature type="region of interest" description="Disordered" evidence="9">
    <location>
        <begin position="205"/>
        <end position="232"/>
    </location>
</feature>
<dbReference type="Gene3D" id="3.40.30.10">
    <property type="entry name" value="Glutaredoxin"/>
    <property type="match status" value="1"/>
</dbReference>
<feature type="domain" description="Thioredoxin" evidence="11">
    <location>
        <begin position="10"/>
        <end position="206"/>
    </location>
</feature>
<dbReference type="CDD" id="cd03019">
    <property type="entry name" value="DsbA_DsbA"/>
    <property type="match status" value="1"/>
</dbReference>
<dbReference type="InterPro" id="IPR050824">
    <property type="entry name" value="Thiol_disulfide_DsbA"/>
</dbReference>
<keyword evidence="5" id="KW-0574">Periplasm</keyword>
<evidence type="ECO:0000256" key="8">
    <source>
        <dbReference type="PIRSR" id="PIRSR001488-1"/>
    </source>
</evidence>
<dbReference type="PANTHER" id="PTHR35891:SF3">
    <property type="entry name" value="THIOL:DISULFIDE INTERCHANGE PROTEIN DSBL"/>
    <property type="match status" value="1"/>
</dbReference>
<keyword evidence="6" id="KW-1015">Disulfide bond</keyword>
<proteinExistence type="inferred from homology"/>
<sequence>MKKLLLATLLGVTLSSPAFALTEGKDYEILKKPMPQIEKDKIEVLEFFGYFCIHCKNLDPILLKKVKTFPSDTYFHTDHVVWDHDAHLGFARLAAAVNQSGTKQQANPAIFSAVFDQQIDLNDPATTTKWLSEQTVFDGKKVLAAYNSFSNQTQAQQMAQRTSDFGVESTPTMIVGGKYKLLFPNGFEAGMTTLDELIEKVRQERGMKNPAPKAAVKTPKSKGGSFAVQAAK</sequence>
<keyword evidence="4 10" id="KW-0732">Signal</keyword>
<evidence type="ECO:0000256" key="2">
    <source>
        <dbReference type="ARBA" id="ARBA00005791"/>
    </source>
</evidence>
<dbReference type="PIRSF" id="PIRSF001488">
    <property type="entry name" value="Tdi_protein"/>
    <property type="match status" value="1"/>
</dbReference>
<accession>V9H9D5</accession>
<dbReference type="InterPro" id="IPR036249">
    <property type="entry name" value="Thioredoxin-like_sf"/>
</dbReference>
<evidence type="ECO:0000256" key="4">
    <source>
        <dbReference type="ARBA" id="ARBA00022729"/>
    </source>
</evidence>
<keyword evidence="13" id="KW-1185">Reference proteome</keyword>
<evidence type="ECO:0000256" key="6">
    <source>
        <dbReference type="ARBA" id="ARBA00023157"/>
    </source>
</evidence>
<comment type="subcellular location">
    <subcellularLocation>
        <location evidence="1">Periplasm</location>
    </subcellularLocation>
</comment>
<dbReference type="Pfam" id="PF01323">
    <property type="entry name" value="DSBA"/>
    <property type="match status" value="1"/>
</dbReference>
<dbReference type="RefSeq" id="WP_002640983.1">
    <property type="nucleotide sequence ID" value="NZ_CP019448.1"/>
</dbReference>
<dbReference type="SUPFAM" id="SSF52833">
    <property type="entry name" value="Thioredoxin-like"/>
    <property type="match status" value="1"/>
</dbReference>
<evidence type="ECO:0000256" key="3">
    <source>
        <dbReference type="ARBA" id="ARBA00013831"/>
    </source>
</evidence>
<evidence type="ECO:0000256" key="1">
    <source>
        <dbReference type="ARBA" id="ARBA00004418"/>
    </source>
</evidence>
<dbReference type="InterPro" id="IPR023205">
    <property type="entry name" value="DsbA/DsbL"/>
</dbReference>
<dbReference type="EMBL" id="ADCY02000001">
    <property type="protein sequence ID" value="EFG31656.1"/>
    <property type="molecule type" value="Genomic_DNA"/>
</dbReference>
<evidence type="ECO:0000313" key="13">
    <source>
        <dbReference type="Proteomes" id="UP000017813"/>
    </source>
</evidence>
<dbReference type="Proteomes" id="UP000017813">
    <property type="component" value="Unassembled WGS sequence"/>
</dbReference>
<dbReference type="GO" id="GO:0016491">
    <property type="term" value="F:oxidoreductase activity"/>
    <property type="evidence" value="ECO:0007669"/>
    <property type="project" value="InterPro"/>
</dbReference>
<comment type="caution">
    <text evidence="12">The sequence shown here is derived from an EMBL/GenBank/DDBJ whole genome shotgun (WGS) entry which is preliminary data.</text>
</comment>
<reference evidence="12 13" key="1">
    <citation type="submission" date="2010-03" db="EMBL/GenBank/DDBJ databases">
        <authorList>
            <consortium name="The Broad Institute Genome Sequencing Platform"/>
            <person name="Ward D."/>
            <person name="Earl A."/>
            <person name="Feldgarden M."/>
            <person name="Gevers D."/>
            <person name="Young S."/>
            <person name="Zeng Q."/>
            <person name="Koehrsen M."/>
            <person name="Alvarado L."/>
            <person name="Berlin A.M."/>
            <person name="Borenstein D."/>
            <person name="Chapman S.B."/>
            <person name="Chen Z."/>
            <person name="Engels R."/>
            <person name="Freedman E."/>
            <person name="Gellesch M."/>
            <person name="Goldberg J."/>
            <person name="Griggs A."/>
            <person name="Gujja S."/>
            <person name="Heilman E.R."/>
            <person name="Heiman D.I."/>
            <person name="Hepburn T.A."/>
            <person name="Howarth C."/>
            <person name="Jen D."/>
            <person name="Larson L."/>
            <person name="Mehta T."/>
            <person name="Park D."/>
            <person name="Pearson M."/>
            <person name="Richards J."/>
            <person name="Roberts A."/>
            <person name="Saif S."/>
            <person name="Shea T.D."/>
            <person name="Shenoy N."/>
            <person name="Sisk P."/>
            <person name="Stolte C."/>
            <person name="Sykes S.N."/>
            <person name="Walk T."/>
            <person name="White J."/>
            <person name="Yandava C."/>
            <person name="Izard J."/>
            <person name="Baranova O.V."/>
            <person name="Blanton J.M."/>
            <person name="Tanner A.C."/>
            <person name="Dewhirst F."/>
            <person name="Haas B."/>
            <person name="Nusbaum C."/>
            <person name="Birren B."/>
        </authorList>
    </citation>
    <scope>NUCLEOTIDE SEQUENCE [LARGE SCALE GENOMIC DNA]</scope>
    <source>
        <strain evidence="12 13">ATCC 29453</strain>
    </source>
</reference>
<protein>
    <recommendedName>
        <fullName evidence="3">Thiol:disulfide interchange protein DsbA</fullName>
    </recommendedName>
</protein>
<keyword evidence="7" id="KW-0676">Redox-active center</keyword>
<dbReference type="GO" id="GO:0042597">
    <property type="term" value="C:periplasmic space"/>
    <property type="evidence" value="ECO:0007669"/>
    <property type="project" value="UniProtKB-SubCell"/>
</dbReference>
<evidence type="ECO:0000259" key="11">
    <source>
        <dbReference type="PROSITE" id="PS51352"/>
    </source>
</evidence>
<dbReference type="PROSITE" id="PS51352">
    <property type="entry name" value="THIOREDOXIN_2"/>
    <property type="match status" value="1"/>
</dbReference>
<dbReference type="InterPro" id="IPR001853">
    <property type="entry name" value="DSBA-like_thioredoxin_dom"/>
</dbReference>
<dbReference type="eggNOG" id="COG1651">
    <property type="taxonomic scope" value="Bacteria"/>
</dbReference>
<comment type="similarity">
    <text evidence="2">Belongs to the thioredoxin family. DsbA subfamily.</text>
</comment>
<feature type="chain" id="PRO_5004776398" description="Thiol:disulfide interchange protein DsbA" evidence="10">
    <location>
        <begin position="21"/>
        <end position="232"/>
    </location>
</feature>
<dbReference type="InterPro" id="IPR013766">
    <property type="entry name" value="Thioredoxin_domain"/>
</dbReference>
<name>V9H9D5_9NEIS</name>